<keyword evidence="3" id="KW-1185">Reference proteome</keyword>
<proteinExistence type="predicted"/>
<gene>
    <name evidence="1" type="ORF">NTEN_LOCUS19908</name>
    <name evidence="2" type="ORF">NTEN_LOCUS19909</name>
</gene>
<feature type="non-terminal residue" evidence="1">
    <location>
        <position position="1"/>
    </location>
</feature>
<organism evidence="1 3">
    <name type="scientific">Nesidiocoris tenuis</name>
    <dbReference type="NCBI Taxonomy" id="355587"/>
    <lineage>
        <taxon>Eukaryota</taxon>
        <taxon>Metazoa</taxon>
        <taxon>Ecdysozoa</taxon>
        <taxon>Arthropoda</taxon>
        <taxon>Hexapoda</taxon>
        <taxon>Insecta</taxon>
        <taxon>Pterygota</taxon>
        <taxon>Neoptera</taxon>
        <taxon>Paraneoptera</taxon>
        <taxon>Hemiptera</taxon>
        <taxon>Heteroptera</taxon>
        <taxon>Panheteroptera</taxon>
        <taxon>Cimicomorpha</taxon>
        <taxon>Miridae</taxon>
        <taxon>Dicyphina</taxon>
        <taxon>Nesidiocoris</taxon>
    </lineage>
</organism>
<dbReference type="EMBL" id="CADCXU010029228">
    <property type="protein sequence ID" value="CAB0015568.1"/>
    <property type="molecule type" value="Genomic_DNA"/>
</dbReference>
<protein>
    <submittedName>
        <fullName evidence="1">Uncharacterized protein</fullName>
    </submittedName>
</protein>
<accession>A0A6H5HGM9</accession>
<dbReference type="Proteomes" id="UP000479000">
    <property type="component" value="Unassembled WGS sequence"/>
</dbReference>
<dbReference type="EMBL" id="CADCXU010029229">
    <property type="protein sequence ID" value="CAB0015569.1"/>
    <property type="molecule type" value="Genomic_DNA"/>
</dbReference>
<sequence length="49" mass="5825">ALFWRDYSENDETARVTNIPDLNLRFRWLWTIIGDRLEPLGHTGPPHHP</sequence>
<evidence type="ECO:0000313" key="1">
    <source>
        <dbReference type="EMBL" id="CAB0015568.1"/>
    </source>
</evidence>
<dbReference type="AlphaFoldDB" id="A0A6H5HGM9"/>
<evidence type="ECO:0000313" key="3">
    <source>
        <dbReference type="Proteomes" id="UP000479000"/>
    </source>
</evidence>
<reference evidence="1 3" key="1">
    <citation type="submission" date="2020-02" db="EMBL/GenBank/DDBJ databases">
        <authorList>
            <person name="Ferguson B K."/>
        </authorList>
    </citation>
    <scope>NUCLEOTIDE SEQUENCE [LARGE SCALE GENOMIC DNA]</scope>
</reference>
<evidence type="ECO:0000313" key="2">
    <source>
        <dbReference type="EMBL" id="CAB0015569.1"/>
    </source>
</evidence>
<name>A0A6H5HGM9_9HEMI</name>